<sequence length="71" mass="7954">MANASKKHMGVGAQGKRDGSGAMTEIDKDLVPENMILSNRDKSAHTDERGLDSKWVQTEQFQDHPEDRLED</sequence>
<protein>
    <submittedName>
        <fullName evidence="2">Uncharacterized protein</fullName>
    </submittedName>
</protein>
<comment type="caution">
    <text evidence="2">The sequence shown here is derived from an EMBL/GenBank/DDBJ whole genome shotgun (WGS) entry which is preliminary data.</text>
</comment>
<keyword evidence="3" id="KW-1185">Reference proteome</keyword>
<accession>A0ABU4RWG3</accession>
<name>A0ABU4RWG3_9HYPH</name>
<evidence type="ECO:0000313" key="3">
    <source>
        <dbReference type="Proteomes" id="UP001274321"/>
    </source>
</evidence>
<dbReference type="RefSeq" id="WP_319845340.1">
    <property type="nucleotide sequence ID" value="NZ_JAXAFJ010000010.1"/>
</dbReference>
<evidence type="ECO:0000256" key="1">
    <source>
        <dbReference type="SAM" id="MobiDB-lite"/>
    </source>
</evidence>
<feature type="compositionally biased region" description="Basic and acidic residues" evidence="1">
    <location>
        <begin position="61"/>
        <end position="71"/>
    </location>
</feature>
<organism evidence="2 3">
    <name type="scientific">Terrihabitans rhizophilus</name>
    <dbReference type="NCBI Taxonomy" id="3092662"/>
    <lineage>
        <taxon>Bacteria</taxon>
        <taxon>Pseudomonadati</taxon>
        <taxon>Pseudomonadota</taxon>
        <taxon>Alphaproteobacteria</taxon>
        <taxon>Hyphomicrobiales</taxon>
        <taxon>Terrihabitans</taxon>
    </lineage>
</organism>
<proteinExistence type="predicted"/>
<feature type="compositionally biased region" description="Basic and acidic residues" evidence="1">
    <location>
        <begin position="15"/>
        <end position="31"/>
    </location>
</feature>
<evidence type="ECO:0000313" key="2">
    <source>
        <dbReference type="EMBL" id="MDX6807211.1"/>
    </source>
</evidence>
<feature type="compositionally biased region" description="Basic and acidic residues" evidence="1">
    <location>
        <begin position="39"/>
        <end position="52"/>
    </location>
</feature>
<dbReference type="EMBL" id="JAXAFJ010000010">
    <property type="protein sequence ID" value="MDX6807211.1"/>
    <property type="molecule type" value="Genomic_DNA"/>
</dbReference>
<feature type="region of interest" description="Disordered" evidence="1">
    <location>
        <begin position="1"/>
        <end position="71"/>
    </location>
</feature>
<dbReference type="Proteomes" id="UP001274321">
    <property type="component" value="Unassembled WGS sequence"/>
</dbReference>
<reference evidence="2 3" key="1">
    <citation type="submission" date="2023-11" db="EMBL/GenBank/DDBJ databases">
        <authorList>
            <person name="Bao R."/>
        </authorList>
    </citation>
    <scope>NUCLEOTIDE SEQUENCE [LARGE SCALE GENOMIC DNA]</scope>
    <source>
        <strain evidence="2 3">PJ23</strain>
    </source>
</reference>
<gene>
    <name evidence="2" type="ORF">SCD90_14155</name>
</gene>